<dbReference type="AlphaFoldDB" id="A0A1W2FVJ8"/>
<accession>A0A1W2FVJ8</accession>
<dbReference type="OrthoDB" id="3213425at2"/>
<dbReference type="Gene3D" id="1.25.40.10">
    <property type="entry name" value="Tetratricopeptide repeat domain"/>
    <property type="match status" value="1"/>
</dbReference>
<organism evidence="1 2">
    <name type="scientific">Kibdelosporangium aridum</name>
    <dbReference type="NCBI Taxonomy" id="2030"/>
    <lineage>
        <taxon>Bacteria</taxon>
        <taxon>Bacillati</taxon>
        <taxon>Actinomycetota</taxon>
        <taxon>Actinomycetes</taxon>
        <taxon>Pseudonocardiales</taxon>
        <taxon>Pseudonocardiaceae</taxon>
        <taxon>Kibdelosporangium</taxon>
    </lineage>
</organism>
<dbReference type="InterPro" id="IPR019734">
    <property type="entry name" value="TPR_rpt"/>
</dbReference>
<protein>
    <recommendedName>
        <fullName evidence="3">Tetratricopeptide repeat protein</fullName>
    </recommendedName>
</protein>
<dbReference type="RefSeq" id="WP_084433721.1">
    <property type="nucleotide sequence ID" value="NZ_FWXV01000012.1"/>
</dbReference>
<evidence type="ECO:0000313" key="2">
    <source>
        <dbReference type="Proteomes" id="UP000192674"/>
    </source>
</evidence>
<gene>
    <name evidence="1" type="ORF">SAMN05661093_09489</name>
</gene>
<dbReference type="SMART" id="SM00028">
    <property type="entry name" value="TPR"/>
    <property type="match status" value="3"/>
</dbReference>
<sequence length="350" mass="38177">MATPDSSAYEASTSTGARDHYRVGKSDVQWLEQQTRTLRATDHQSGGGACVSSLLRLIDQVQPMLSATSTDLVEEQLRVAVADLYNLAGWACFDIGRASRARVYFAQALALAAHARHNGLTANVFYRLGRICLHHKDPAEALHYFQLGLRTTIGDDDQRAASILTVNQAWAHAAMGNDTAALRLLQEGQELLARAESNQVPGWESFFTQIDLRATSGVVHTELARGVAARYAHIAIPALTEAIGGYGDDMARSRAFCFIALATSHLLVGDHAPGVHAGLQALSCAENLTSVRVRDRMHPLHQVARRNSAHTCVRELTVLLAKKISQTTQPPLATKSRDTRVHVGLKRWHA</sequence>
<evidence type="ECO:0008006" key="3">
    <source>
        <dbReference type="Google" id="ProtNLM"/>
    </source>
</evidence>
<name>A0A1W2FVJ8_KIBAR</name>
<dbReference type="EMBL" id="FWXV01000012">
    <property type="protein sequence ID" value="SMD25911.1"/>
    <property type="molecule type" value="Genomic_DNA"/>
</dbReference>
<keyword evidence="2" id="KW-1185">Reference proteome</keyword>
<proteinExistence type="predicted"/>
<evidence type="ECO:0000313" key="1">
    <source>
        <dbReference type="EMBL" id="SMD25911.1"/>
    </source>
</evidence>
<dbReference type="InterPro" id="IPR011990">
    <property type="entry name" value="TPR-like_helical_dom_sf"/>
</dbReference>
<reference evidence="1 2" key="1">
    <citation type="submission" date="2017-04" db="EMBL/GenBank/DDBJ databases">
        <authorList>
            <person name="Afonso C.L."/>
            <person name="Miller P.J."/>
            <person name="Scott M.A."/>
            <person name="Spackman E."/>
            <person name="Goraichik I."/>
            <person name="Dimitrov K.M."/>
            <person name="Suarez D.L."/>
            <person name="Swayne D.E."/>
        </authorList>
    </citation>
    <scope>NUCLEOTIDE SEQUENCE [LARGE SCALE GENOMIC DNA]</scope>
    <source>
        <strain evidence="1 2">DSM 43828</strain>
    </source>
</reference>
<dbReference type="Proteomes" id="UP000192674">
    <property type="component" value="Unassembled WGS sequence"/>
</dbReference>
<dbReference type="SUPFAM" id="SSF48452">
    <property type="entry name" value="TPR-like"/>
    <property type="match status" value="1"/>
</dbReference>